<evidence type="ECO:0000256" key="1">
    <source>
        <dbReference type="SAM" id="MobiDB-lite"/>
    </source>
</evidence>
<keyword evidence="4" id="KW-1185">Reference proteome</keyword>
<sequence>MNKLNSTPEEKYSDKKPDVGHLKIFGSLAYYLIKHDRKKLDATTMKAIFLGYDHLTKHYRLYCKERDTVIVVRDAKIDEETRGADILPRLQENKSFQQFEYVPTIEYIEHDEARNEEIENIERDESRNDVQGEEVGNEETESIGQESFNEAEHISSESELDDGAKDTSETDPTCQPKGSIRVNPDYQCRRSERIQAKKDHRANFMTYQEPGTYEEAIQRKDKNQWMTAINVEIDAHEKNKTWRIVDRPTNKKVLDSKWFFKIKENVDGTINKLA</sequence>
<gene>
    <name evidence="3" type="ORF">QE152_g4972</name>
</gene>
<proteinExistence type="predicted"/>
<name>A0AAW1MW86_POPJA</name>
<feature type="domain" description="Retroviral polymerase SH3-like" evidence="2">
    <location>
        <begin position="27"/>
        <end position="81"/>
    </location>
</feature>
<dbReference type="AlphaFoldDB" id="A0AAW1MW86"/>
<dbReference type="Proteomes" id="UP001458880">
    <property type="component" value="Unassembled WGS sequence"/>
</dbReference>
<dbReference type="Pfam" id="PF25597">
    <property type="entry name" value="SH3_retrovirus"/>
    <property type="match status" value="1"/>
</dbReference>
<reference evidence="3 4" key="1">
    <citation type="journal article" date="2024" name="BMC Genomics">
        <title>De novo assembly and annotation of Popillia japonica's genome with initial clues to its potential as an invasive pest.</title>
        <authorList>
            <person name="Cucini C."/>
            <person name="Boschi S."/>
            <person name="Funari R."/>
            <person name="Cardaioli E."/>
            <person name="Iannotti N."/>
            <person name="Marturano G."/>
            <person name="Paoli F."/>
            <person name="Bruttini M."/>
            <person name="Carapelli A."/>
            <person name="Frati F."/>
            <person name="Nardi F."/>
        </authorList>
    </citation>
    <scope>NUCLEOTIDE SEQUENCE [LARGE SCALE GENOMIC DNA]</scope>
    <source>
        <strain evidence="3">DMR45628</strain>
    </source>
</reference>
<feature type="compositionally biased region" description="Basic and acidic residues" evidence="1">
    <location>
        <begin position="118"/>
        <end position="130"/>
    </location>
</feature>
<comment type="caution">
    <text evidence="3">The sequence shown here is derived from an EMBL/GenBank/DDBJ whole genome shotgun (WGS) entry which is preliminary data.</text>
</comment>
<organism evidence="3 4">
    <name type="scientific">Popillia japonica</name>
    <name type="common">Japanese beetle</name>
    <dbReference type="NCBI Taxonomy" id="7064"/>
    <lineage>
        <taxon>Eukaryota</taxon>
        <taxon>Metazoa</taxon>
        <taxon>Ecdysozoa</taxon>
        <taxon>Arthropoda</taxon>
        <taxon>Hexapoda</taxon>
        <taxon>Insecta</taxon>
        <taxon>Pterygota</taxon>
        <taxon>Neoptera</taxon>
        <taxon>Endopterygota</taxon>
        <taxon>Coleoptera</taxon>
        <taxon>Polyphaga</taxon>
        <taxon>Scarabaeiformia</taxon>
        <taxon>Scarabaeidae</taxon>
        <taxon>Rutelinae</taxon>
        <taxon>Popillia</taxon>
    </lineage>
</organism>
<evidence type="ECO:0000313" key="4">
    <source>
        <dbReference type="Proteomes" id="UP001458880"/>
    </source>
</evidence>
<evidence type="ECO:0000313" key="3">
    <source>
        <dbReference type="EMBL" id="KAK9751581.1"/>
    </source>
</evidence>
<evidence type="ECO:0000259" key="2">
    <source>
        <dbReference type="Pfam" id="PF25597"/>
    </source>
</evidence>
<dbReference type="InterPro" id="IPR057670">
    <property type="entry name" value="SH3_retrovirus"/>
</dbReference>
<feature type="region of interest" description="Disordered" evidence="1">
    <location>
        <begin position="118"/>
        <end position="183"/>
    </location>
</feature>
<feature type="compositionally biased region" description="Basic and acidic residues" evidence="1">
    <location>
        <begin position="150"/>
        <end position="168"/>
    </location>
</feature>
<feature type="compositionally biased region" description="Acidic residues" evidence="1">
    <location>
        <begin position="131"/>
        <end position="141"/>
    </location>
</feature>
<dbReference type="EMBL" id="JASPKY010000027">
    <property type="protein sequence ID" value="KAK9751581.1"/>
    <property type="molecule type" value="Genomic_DNA"/>
</dbReference>
<protein>
    <recommendedName>
        <fullName evidence="2">Retroviral polymerase SH3-like domain-containing protein</fullName>
    </recommendedName>
</protein>
<accession>A0AAW1MW86</accession>